<feature type="region of interest" description="Disordered" evidence="1">
    <location>
        <begin position="28"/>
        <end position="77"/>
    </location>
</feature>
<evidence type="ECO:0000256" key="1">
    <source>
        <dbReference type="SAM" id="MobiDB-lite"/>
    </source>
</evidence>
<dbReference type="EnsemblMetazoa" id="CLYHEMT020704.2">
    <property type="protein sequence ID" value="CLYHEMP020704.2"/>
    <property type="gene ID" value="CLYHEMG020704"/>
</dbReference>
<dbReference type="AlphaFoldDB" id="A0A7M5XBQ9"/>
<keyword evidence="4" id="KW-1185">Reference proteome</keyword>
<name>A0A7M5XBQ9_9CNID</name>
<evidence type="ECO:0000313" key="4">
    <source>
        <dbReference type="Proteomes" id="UP000594262"/>
    </source>
</evidence>
<reference evidence="3" key="1">
    <citation type="submission" date="2021-01" db="UniProtKB">
        <authorList>
            <consortium name="EnsemblMetazoa"/>
        </authorList>
    </citation>
    <scope>IDENTIFICATION</scope>
</reference>
<feature type="chain" id="PRO_5029790867" description="Cnidarian restricted protein" evidence="2">
    <location>
        <begin position="30"/>
        <end position="157"/>
    </location>
</feature>
<accession>A0A7M5XBQ9</accession>
<evidence type="ECO:0008006" key="5">
    <source>
        <dbReference type="Google" id="ProtNLM"/>
    </source>
</evidence>
<sequence>MKMHVLTKQLFLVVLTSLLVISEMAPVASEETNNVENPTESPSSTVSTTDPTDPTDSSSGGSSSGGSGSSNPPNPPPFDSSTCNCGVIAEGAQQSPYLAVSCEIGAINCCSYCQGQPKDVEANYECVAIHAFTRSFFGIPHSHGCRYTISSGANVAK</sequence>
<feature type="compositionally biased region" description="Low complexity" evidence="1">
    <location>
        <begin position="37"/>
        <end position="61"/>
    </location>
</feature>
<feature type="signal peptide" evidence="2">
    <location>
        <begin position="1"/>
        <end position="29"/>
    </location>
</feature>
<evidence type="ECO:0000256" key="2">
    <source>
        <dbReference type="SAM" id="SignalP"/>
    </source>
</evidence>
<protein>
    <recommendedName>
        <fullName evidence="5">Cnidarian restricted protein</fullName>
    </recommendedName>
</protein>
<proteinExistence type="predicted"/>
<dbReference type="RefSeq" id="XP_066924712.1">
    <property type="nucleotide sequence ID" value="XM_067068611.1"/>
</dbReference>
<evidence type="ECO:0000313" key="3">
    <source>
        <dbReference type="EnsemblMetazoa" id="CLYHEMP020704.2"/>
    </source>
</evidence>
<dbReference type="Proteomes" id="UP000594262">
    <property type="component" value="Unplaced"/>
</dbReference>
<dbReference type="GeneID" id="136812142"/>
<keyword evidence="2" id="KW-0732">Signal</keyword>
<organism evidence="3 4">
    <name type="scientific">Clytia hemisphaerica</name>
    <dbReference type="NCBI Taxonomy" id="252671"/>
    <lineage>
        <taxon>Eukaryota</taxon>
        <taxon>Metazoa</taxon>
        <taxon>Cnidaria</taxon>
        <taxon>Hydrozoa</taxon>
        <taxon>Hydroidolina</taxon>
        <taxon>Leptothecata</taxon>
        <taxon>Obeliida</taxon>
        <taxon>Clytiidae</taxon>
        <taxon>Clytia</taxon>
    </lineage>
</organism>